<sequence length="94" mass="10777">MFRRPAYPASPRSREALKVHIRELIDLGVLRKLGHNDPVEVTPPVIRALHNVKLRMVGYFGALNRYPIPRIHETITQLSQAQLITAMDSLKVFH</sequence>
<dbReference type="SUPFAM" id="SSF56672">
    <property type="entry name" value="DNA/RNA polymerases"/>
    <property type="match status" value="1"/>
</dbReference>
<evidence type="ECO:0000313" key="2">
    <source>
        <dbReference type="Proteomes" id="UP000765509"/>
    </source>
</evidence>
<name>A0A9Q3HMH7_9BASI</name>
<comment type="caution">
    <text evidence="1">The sequence shown here is derived from an EMBL/GenBank/DDBJ whole genome shotgun (WGS) entry which is preliminary data.</text>
</comment>
<protein>
    <submittedName>
        <fullName evidence="1">Uncharacterized protein</fullName>
    </submittedName>
</protein>
<dbReference type="Proteomes" id="UP000765509">
    <property type="component" value="Unassembled WGS sequence"/>
</dbReference>
<organism evidence="1 2">
    <name type="scientific">Austropuccinia psidii MF-1</name>
    <dbReference type="NCBI Taxonomy" id="1389203"/>
    <lineage>
        <taxon>Eukaryota</taxon>
        <taxon>Fungi</taxon>
        <taxon>Dikarya</taxon>
        <taxon>Basidiomycota</taxon>
        <taxon>Pucciniomycotina</taxon>
        <taxon>Pucciniomycetes</taxon>
        <taxon>Pucciniales</taxon>
        <taxon>Sphaerophragmiaceae</taxon>
        <taxon>Austropuccinia</taxon>
    </lineage>
</organism>
<dbReference type="Gene3D" id="3.10.10.10">
    <property type="entry name" value="HIV Type 1 Reverse Transcriptase, subunit A, domain 1"/>
    <property type="match status" value="1"/>
</dbReference>
<dbReference type="InterPro" id="IPR043128">
    <property type="entry name" value="Rev_trsase/Diguanyl_cyclase"/>
</dbReference>
<dbReference type="Gene3D" id="3.30.70.270">
    <property type="match status" value="1"/>
</dbReference>
<accession>A0A9Q3HMH7</accession>
<dbReference type="EMBL" id="AVOT02021815">
    <property type="protein sequence ID" value="MBW0510863.1"/>
    <property type="molecule type" value="Genomic_DNA"/>
</dbReference>
<proteinExistence type="predicted"/>
<dbReference type="AlphaFoldDB" id="A0A9Q3HMH7"/>
<reference evidence="1" key="1">
    <citation type="submission" date="2021-03" db="EMBL/GenBank/DDBJ databases">
        <title>Draft genome sequence of rust myrtle Austropuccinia psidii MF-1, a brazilian biotype.</title>
        <authorList>
            <person name="Quecine M.C."/>
            <person name="Pachon D.M.R."/>
            <person name="Bonatelli M.L."/>
            <person name="Correr F.H."/>
            <person name="Franceschini L.M."/>
            <person name="Leite T.F."/>
            <person name="Margarido G.R.A."/>
            <person name="Almeida C.A."/>
            <person name="Ferrarezi J.A."/>
            <person name="Labate C.A."/>
        </authorList>
    </citation>
    <scope>NUCLEOTIDE SEQUENCE</scope>
    <source>
        <strain evidence="1">MF-1</strain>
    </source>
</reference>
<dbReference type="OrthoDB" id="2369050at2759"/>
<gene>
    <name evidence="1" type="ORF">O181_050578</name>
</gene>
<dbReference type="InterPro" id="IPR043502">
    <property type="entry name" value="DNA/RNA_pol_sf"/>
</dbReference>
<keyword evidence="2" id="KW-1185">Reference proteome</keyword>
<evidence type="ECO:0000313" key="1">
    <source>
        <dbReference type="EMBL" id="MBW0510863.1"/>
    </source>
</evidence>